<protein>
    <submittedName>
        <fullName evidence="2">Uncharacterized protein</fullName>
    </submittedName>
</protein>
<dbReference type="AlphaFoldDB" id="A0A6C0Y650"/>
<gene>
    <name evidence="2" type="ORF">FSC09_15015</name>
</gene>
<reference evidence="2 3" key="1">
    <citation type="submission" date="2019-09" db="EMBL/GenBank/DDBJ databases">
        <title>Non-baumannii Acinetobacter spp. carrying blaNDM-1 isolated in China.</title>
        <authorList>
            <person name="Cui C."/>
            <person name="Chen C."/>
            <person name="Sun J."/>
            <person name="Liu Y."/>
        </authorList>
    </citation>
    <scope>NUCLEOTIDE SEQUENCE [LARGE SCALE GENOMIC DNA]</scope>
    <source>
        <strain evidence="2 3">B18</strain>
        <plasmid evidence="3">pb18-1</plasmid>
    </source>
</reference>
<feature type="region of interest" description="Disordered" evidence="1">
    <location>
        <begin position="577"/>
        <end position="599"/>
    </location>
</feature>
<keyword evidence="2" id="KW-0614">Plasmid</keyword>
<evidence type="ECO:0000313" key="3">
    <source>
        <dbReference type="Proteomes" id="UP000503440"/>
    </source>
</evidence>
<geneLocation type="plasmid" evidence="3">
    <name>pb18-1</name>
</geneLocation>
<feature type="compositionally biased region" description="Basic and acidic residues" evidence="1">
    <location>
        <begin position="578"/>
        <end position="599"/>
    </location>
</feature>
<dbReference type="Proteomes" id="UP000503440">
    <property type="component" value="Plasmid pB18-1"/>
</dbReference>
<dbReference type="RefSeq" id="WP_163146362.1">
    <property type="nucleotide sequence ID" value="NZ_CP044456.1"/>
</dbReference>
<evidence type="ECO:0000313" key="2">
    <source>
        <dbReference type="EMBL" id="QIC71704.1"/>
    </source>
</evidence>
<dbReference type="EMBL" id="CP044456">
    <property type="protein sequence ID" value="QIC71704.1"/>
    <property type="molecule type" value="Genomic_DNA"/>
</dbReference>
<name>A0A6C0Y650_9GAMM</name>
<accession>A0A6C0Y650</accession>
<proteinExistence type="predicted"/>
<evidence type="ECO:0000256" key="1">
    <source>
        <dbReference type="SAM" id="MobiDB-lite"/>
    </source>
</evidence>
<sequence length="599" mass="67618">MAKNDFVKPLDHRKSEIQRLIVSVNEFYKHDGDDVTYVHGIEVRTKTPVRIRLSSLEELSENNNKLKSTYFGNKTPEEQMDLVRGRRSRQSMERLSNNDSVGIRNAEFPDRGRILAFDKCRLKEDENLGKYMAFTADRVNEMSGELSAQVVHGLTTVKMQPYMKNGEKHLYASAIILDNAHRLQAPDSLKLEPAQAQAVAVQNLQALLSGLNNKSESQDVKMPFARLNIRNMETGKVQGSFPLLPSLETAKHEDVVQDHKPDTMQKYKGTSKEAKKTTVSYKVAADPQDSIADLLACKDYTSQQFIEKYGNNATFAQLESNTDMRSAYRNVLKQDVARIIVSSLIGAKSIPTVTTQQLNPHEHKSLRNLYAGLKNGNYTAELFSGQTINLGSRYTETFATKYLNDNAPQSSFRDITNTKVDFVRGKGIDGIEEPDRKPRGGNFHKLTYDFILNADDNALNLVTSYAKPVFTPAYVAVQPLSKLSTDNLIAVNIETQELARSHAMKKSLAMSDLTVEFVNEHKTNVYRPSNLNEFEYDKLENVKDLYLAQRQAAEVQREMSNDVKAPAVPSLNDTLQMQREKEKQSQNQVQHDDSPMHSI</sequence>
<organism evidence="2 3">
    <name type="scientific">Acinetobacter indicus</name>
    <dbReference type="NCBI Taxonomy" id="756892"/>
    <lineage>
        <taxon>Bacteria</taxon>
        <taxon>Pseudomonadati</taxon>
        <taxon>Pseudomonadota</taxon>
        <taxon>Gammaproteobacteria</taxon>
        <taxon>Moraxellales</taxon>
        <taxon>Moraxellaceae</taxon>
        <taxon>Acinetobacter</taxon>
    </lineage>
</organism>